<keyword evidence="4" id="KW-1185">Reference proteome</keyword>
<comment type="caution">
    <text evidence="3">The sequence shown here is derived from an EMBL/GenBank/DDBJ whole genome shotgun (WGS) entry which is preliminary data.</text>
</comment>
<reference evidence="3" key="1">
    <citation type="journal article" date="2023" name="Mol. Phylogenet. Evol.">
        <title>Genome-scale phylogeny and comparative genomics of the fungal order Sordariales.</title>
        <authorList>
            <person name="Hensen N."/>
            <person name="Bonometti L."/>
            <person name="Westerberg I."/>
            <person name="Brannstrom I.O."/>
            <person name="Guillou S."/>
            <person name="Cros-Aarteil S."/>
            <person name="Calhoun S."/>
            <person name="Haridas S."/>
            <person name="Kuo A."/>
            <person name="Mondo S."/>
            <person name="Pangilinan J."/>
            <person name="Riley R."/>
            <person name="LaButti K."/>
            <person name="Andreopoulos B."/>
            <person name="Lipzen A."/>
            <person name="Chen C."/>
            <person name="Yan M."/>
            <person name="Daum C."/>
            <person name="Ng V."/>
            <person name="Clum A."/>
            <person name="Steindorff A."/>
            <person name="Ohm R.A."/>
            <person name="Martin F."/>
            <person name="Silar P."/>
            <person name="Natvig D.O."/>
            <person name="Lalanne C."/>
            <person name="Gautier V."/>
            <person name="Ament-Velasquez S.L."/>
            <person name="Kruys A."/>
            <person name="Hutchinson M.I."/>
            <person name="Powell A.J."/>
            <person name="Barry K."/>
            <person name="Miller A.N."/>
            <person name="Grigoriev I.V."/>
            <person name="Debuchy R."/>
            <person name="Gladieux P."/>
            <person name="Hiltunen Thoren M."/>
            <person name="Johannesson H."/>
        </authorList>
    </citation>
    <scope>NUCLEOTIDE SEQUENCE</scope>
    <source>
        <strain evidence="3">CBS 892.96</strain>
    </source>
</reference>
<keyword evidence="2" id="KW-0472">Membrane</keyword>
<dbReference type="AlphaFoldDB" id="A0AAN6W4I0"/>
<protein>
    <submittedName>
        <fullName evidence="3">Uncharacterized protein</fullName>
    </submittedName>
</protein>
<proteinExistence type="predicted"/>
<feature type="transmembrane region" description="Helical" evidence="2">
    <location>
        <begin position="108"/>
        <end position="131"/>
    </location>
</feature>
<evidence type="ECO:0000256" key="2">
    <source>
        <dbReference type="SAM" id="Phobius"/>
    </source>
</evidence>
<keyword evidence="2" id="KW-1133">Transmembrane helix</keyword>
<keyword evidence="2" id="KW-0812">Transmembrane</keyword>
<gene>
    <name evidence="3" type="ORF">QBC36DRAFT_191436</name>
</gene>
<reference evidence="3" key="2">
    <citation type="submission" date="2023-05" db="EMBL/GenBank/DDBJ databases">
        <authorList>
            <consortium name="Lawrence Berkeley National Laboratory"/>
            <person name="Steindorff A."/>
            <person name="Hensen N."/>
            <person name="Bonometti L."/>
            <person name="Westerberg I."/>
            <person name="Brannstrom I.O."/>
            <person name="Guillou S."/>
            <person name="Cros-Aarteil S."/>
            <person name="Calhoun S."/>
            <person name="Haridas S."/>
            <person name="Kuo A."/>
            <person name="Mondo S."/>
            <person name="Pangilinan J."/>
            <person name="Riley R."/>
            <person name="Labutti K."/>
            <person name="Andreopoulos B."/>
            <person name="Lipzen A."/>
            <person name="Chen C."/>
            <person name="Yanf M."/>
            <person name="Daum C."/>
            <person name="Ng V."/>
            <person name="Clum A."/>
            <person name="Ohm R."/>
            <person name="Martin F."/>
            <person name="Silar P."/>
            <person name="Natvig D."/>
            <person name="Lalanne C."/>
            <person name="Gautier V."/>
            <person name="Ament-Velasquez S.L."/>
            <person name="Kruys A."/>
            <person name="Hutchinson M.I."/>
            <person name="Powell A.J."/>
            <person name="Barry K."/>
            <person name="Miller A.N."/>
            <person name="Grigoriev I.V."/>
            <person name="Debuchy R."/>
            <person name="Gladieux P."/>
            <person name="Thoren M.H."/>
            <person name="Johannesson H."/>
        </authorList>
    </citation>
    <scope>NUCLEOTIDE SEQUENCE</scope>
    <source>
        <strain evidence="3">CBS 892.96</strain>
    </source>
</reference>
<organism evidence="3 4">
    <name type="scientific">Triangularia setosa</name>
    <dbReference type="NCBI Taxonomy" id="2587417"/>
    <lineage>
        <taxon>Eukaryota</taxon>
        <taxon>Fungi</taxon>
        <taxon>Dikarya</taxon>
        <taxon>Ascomycota</taxon>
        <taxon>Pezizomycotina</taxon>
        <taxon>Sordariomycetes</taxon>
        <taxon>Sordariomycetidae</taxon>
        <taxon>Sordariales</taxon>
        <taxon>Podosporaceae</taxon>
        <taxon>Triangularia</taxon>
    </lineage>
</organism>
<feature type="transmembrane region" description="Helical" evidence="2">
    <location>
        <begin position="15"/>
        <end position="33"/>
    </location>
</feature>
<dbReference type="EMBL" id="MU866263">
    <property type="protein sequence ID" value="KAK4174808.1"/>
    <property type="molecule type" value="Genomic_DNA"/>
</dbReference>
<evidence type="ECO:0000313" key="3">
    <source>
        <dbReference type="EMBL" id="KAK4174808.1"/>
    </source>
</evidence>
<accession>A0AAN6W4I0</accession>
<dbReference type="Proteomes" id="UP001302321">
    <property type="component" value="Unassembled WGS sequence"/>
</dbReference>
<name>A0AAN6W4I0_9PEZI</name>
<feature type="region of interest" description="Disordered" evidence="1">
    <location>
        <begin position="416"/>
        <end position="438"/>
    </location>
</feature>
<evidence type="ECO:0000313" key="4">
    <source>
        <dbReference type="Proteomes" id="UP001302321"/>
    </source>
</evidence>
<sequence length="438" mass="49320">MGALSFMWLADTSNFVWRSMMVNNWLNTAVVICTEVLKQAVSFQLGTMVAMLAALALERFEVLLLYTAFFSMIRATAGASTTVEVMWSYLLSVWWHRRKGLYQQFLTVVFWLSAMSATIFAFTQIISAVLFTDVDLDAIPGLTRQVNTSFGFQDTFRRENCEDFSLNISSEEGVAQAAEYPTFAEYSEPPYEADGVSDTRVTLRAFLPVQAAQERETLREYSRLTTVLDARVTCQVPDFDDLKVWRGPNDTFYYRLEGSVRASRSTPRLGNVTVTELEGNKARYNDSVPFSCLASFPFVEGNKRINLRPEWQLSLCQLGSFSGGLVSEFKNISTWWDQTTGGMGQRGVFFLNVTAEGTQKLSSSGNDGITGWSSRQRNEWFDMVWEPTKENMILSTTLCYSAFDFANLDVSISSSANRTEPKMSHVNHPQPGSQPTTQ</sequence>
<feature type="transmembrane region" description="Helical" evidence="2">
    <location>
        <begin position="40"/>
        <end position="57"/>
    </location>
</feature>
<evidence type="ECO:0000256" key="1">
    <source>
        <dbReference type="SAM" id="MobiDB-lite"/>
    </source>
</evidence>
<feature type="transmembrane region" description="Helical" evidence="2">
    <location>
        <begin position="63"/>
        <end position="87"/>
    </location>
</feature>